<keyword evidence="2" id="KW-1185">Reference proteome</keyword>
<dbReference type="Proteomes" id="UP000606115">
    <property type="component" value="Unassembled WGS sequence"/>
</dbReference>
<sequence length="680" mass="72899">MLKMPSTELLSLSDIARLANVQRPVVSVWRSRSKSSAVPFPESATRNGTQEFFDATEVVAWLETTGRGNNAHIAEDMTAHTLGARADFMSVSALLALYAISGERLSDLDYEDLLDLADETDPEDAFIYSEIEALDQASLSLVKYTERLVDAAFGVVPAFEQLMADRFRLNNSELAECALSDSALQIAATAALEISSKSLCFTENTPGGSDLLITVAKLLGESAFGTFLLPEKPTADTAISRLALRRLRTFSAAQENVALIRSDGSQRGLVHLAQYPGPGDPQMSFAAMLDAIEELVLQLQQDERAIILAPASLLINQLNSPDLEGARSSILRSGRVRAAVRLPRGLVISKPQQALGFWVLGPEPTSVPLGERGILIADLLDQTIDDSVMGDLATDIAASLGGLESIRRHAFRFAQLMKTSTILASKTGLVPVAKTTFQLPAGNYSNSAEALVRTEAALDEANRTAGCRPELDIHLQARTTEHNAGAQKTLQTVAELQQSGAIQHLPGTRISESDLAPENSSGVKVWQAEDLAEGTATRTIPALALAAKYPRAKLTEPGDIVFHGGPHPGAQVDAKGAAAVRFPAQILRVDQQSVHGIVPLVLAADINSGATGHWKRWGVRTVPSDQVSGLTAALLKVNSEKQAAEERLKRLEEFSNRLVGGITNGELEMMKTNTSTEGRP</sequence>
<organism evidence="1 2">
    <name type="scientific">Glutamicibacter ardleyensis</name>
    <dbReference type="NCBI Taxonomy" id="225894"/>
    <lineage>
        <taxon>Bacteria</taxon>
        <taxon>Bacillati</taxon>
        <taxon>Actinomycetota</taxon>
        <taxon>Actinomycetes</taxon>
        <taxon>Micrococcales</taxon>
        <taxon>Micrococcaceae</taxon>
        <taxon>Glutamicibacter</taxon>
    </lineage>
</organism>
<name>A0ABQ2D693_9MICC</name>
<protein>
    <recommendedName>
        <fullName evidence="3">DNA-binding protein</fullName>
    </recommendedName>
</protein>
<reference evidence="2" key="1">
    <citation type="journal article" date="2019" name="Int. J. Syst. Evol. Microbiol.">
        <title>The Global Catalogue of Microorganisms (GCM) 10K type strain sequencing project: providing services to taxonomists for standard genome sequencing and annotation.</title>
        <authorList>
            <consortium name="The Broad Institute Genomics Platform"/>
            <consortium name="The Broad Institute Genome Sequencing Center for Infectious Disease"/>
            <person name="Wu L."/>
            <person name="Ma J."/>
        </authorList>
    </citation>
    <scope>NUCLEOTIDE SEQUENCE [LARGE SCALE GENOMIC DNA]</scope>
    <source>
        <strain evidence="2">CGMCC 1.3685</strain>
    </source>
</reference>
<dbReference type="EMBL" id="BMKX01000001">
    <property type="protein sequence ID" value="GGJ47642.1"/>
    <property type="molecule type" value="Genomic_DNA"/>
</dbReference>
<proteinExistence type="predicted"/>
<comment type="caution">
    <text evidence="1">The sequence shown here is derived from an EMBL/GenBank/DDBJ whole genome shotgun (WGS) entry which is preliminary data.</text>
</comment>
<gene>
    <name evidence="1" type="ORF">GCM10007173_02840</name>
</gene>
<evidence type="ECO:0000313" key="1">
    <source>
        <dbReference type="EMBL" id="GGJ47642.1"/>
    </source>
</evidence>
<evidence type="ECO:0008006" key="3">
    <source>
        <dbReference type="Google" id="ProtNLM"/>
    </source>
</evidence>
<accession>A0ABQ2D693</accession>
<evidence type="ECO:0000313" key="2">
    <source>
        <dbReference type="Proteomes" id="UP000606115"/>
    </source>
</evidence>